<protein>
    <submittedName>
        <fullName evidence="2">Uncharacterized protein</fullName>
    </submittedName>
</protein>
<feature type="transmembrane region" description="Helical" evidence="1">
    <location>
        <begin position="68"/>
        <end position="88"/>
    </location>
</feature>
<sequence length="118" mass="13548">MELSSPKFKSLAVTAGFSFWFFIISTAIGVFSLEAFAVFVVIVLVLTQIFSIKLSRALDVFAIINTKIFLGILFVFVVSLYGIFFRVLGIDLLREKKEQKTYWLETEQIKADNIFKQY</sequence>
<keyword evidence="1" id="KW-1133">Transmembrane helix</keyword>
<name>A0A075GYR9_9ARCH</name>
<evidence type="ECO:0000256" key="1">
    <source>
        <dbReference type="SAM" id="Phobius"/>
    </source>
</evidence>
<dbReference type="EMBL" id="KF900846">
    <property type="protein sequence ID" value="AIF08924.1"/>
    <property type="molecule type" value="Genomic_DNA"/>
</dbReference>
<reference evidence="2" key="1">
    <citation type="journal article" date="2014" name="Genome Biol. Evol.">
        <title>Pangenome evidence for extensive interdomain horizontal transfer affecting lineage core and shell genes in uncultured planktonic thaumarchaeota and euryarchaeota.</title>
        <authorList>
            <person name="Deschamps P."/>
            <person name="Zivanovic Y."/>
            <person name="Moreira D."/>
            <person name="Rodriguez-Valera F."/>
            <person name="Lopez-Garcia P."/>
        </authorList>
    </citation>
    <scope>NUCLEOTIDE SEQUENCE</scope>
</reference>
<proteinExistence type="predicted"/>
<feature type="transmembrane region" description="Helical" evidence="1">
    <location>
        <begin position="20"/>
        <end position="47"/>
    </location>
</feature>
<organism evidence="2">
    <name type="scientific">uncultured marine thaumarchaeote KM3_33_G01</name>
    <dbReference type="NCBI Taxonomy" id="1456126"/>
    <lineage>
        <taxon>Archaea</taxon>
        <taxon>Nitrososphaerota</taxon>
        <taxon>environmental samples</taxon>
    </lineage>
</organism>
<evidence type="ECO:0000313" key="2">
    <source>
        <dbReference type="EMBL" id="AIF08924.1"/>
    </source>
</evidence>
<accession>A0A075GYR9</accession>
<keyword evidence="1" id="KW-0812">Transmembrane</keyword>
<keyword evidence="1" id="KW-0472">Membrane</keyword>
<dbReference type="AlphaFoldDB" id="A0A075GYR9"/>